<organism evidence="4 5">
    <name type="scientific">Amycolatopsis suaedae</name>
    <dbReference type="NCBI Taxonomy" id="2510978"/>
    <lineage>
        <taxon>Bacteria</taxon>
        <taxon>Bacillati</taxon>
        <taxon>Actinomycetota</taxon>
        <taxon>Actinomycetes</taxon>
        <taxon>Pseudonocardiales</taxon>
        <taxon>Pseudonocardiaceae</taxon>
        <taxon>Amycolatopsis</taxon>
    </lineage>
</organism>
<dbReference type="Gene3D" id="1.10.10.800">
    <property type="match status" value="1"/>
</dbReference>
<comment type="caution">
    <text evidence="4">The sequence shown here is derived from an EMBL/GenBank/DDBJ whole genome shotgun (WGS) entry which is preliminary data.</text>
</comment>
<feature type="domain" description="Serine aminopeptidase S33" evidence="3">
    <location>
        <begin position="30"/>
        <end position="270"/>
    </location>
</feature>
<protein>
    <submittedName>
        <fullName evidence="4">Alpha/beta hydrolase</fullName>
    </submittedName>
</protein>
<accession>A0A4Q7J1U1</accession>
<dbReference type="OrthoDB" id="5902829at2"/>
<dbReference type="GO" id="GO:0052689">
    <property type="term" value="F:carboxylic ester hydrolase activity"/>
    <property type="evidence" value="ECO:0007669"/>
    <property type="project" value="UniProtKB-ARBA"/>
</dbReference>
<dbReference type="Pfam" id="PF12146">
    <property type="entry name" value="Hydrolase_4"/>
    <property type="match status" value="1"/>
</dbReference>
<dbReference type="PANTHER" id="PTHR22946">
    <property type="entry name" value="DIENELACTONE HYDROLASE DOMAIN-CONTAINING PROTEIN-RELATED"/>
    <property type="match status" value="1"/>
</dbReference>
<dbReference type="InterPro" id="IPR022742">
    <property type="entry name" value="Hydrolase_4"/>
</dbReference>
<dbReference type="PANTHER" id="PTHR22946:SF9">
    <property type="entry name" value="POLYKETIDE TRANSFERASE AF380"/>
    <property type="match status" value="1"/>
</dbReference>
<evidence type="ECO:0000256" key="2">
    <source>
        <dbReference type="ARBA" id="ARBA00022801"/>
    </source>
</evidence>
<dbReference type="SUPFAM" id="SSF53474">
    <property type="entry name" value="alpha/beta-Hydrolases"/>
    <property type="match status" value="1"/>
</dbReference>
<proteinExistence type="inferred from homology"/>
<gene>
    <name evidence="4" type="ORF">EWH70_27380</name>
</gene>
<dbReference type="RefSeq" id="WP_130478400.1">
    <property type="nucleotide sequence ID" value="NZ_SFCC01000015.1"/>
</dbReference>
<keyword evidence="2 4" id="KW-0378">Hydrolase</keyword>
<comment type="similarity">
    <text evidence="1">Belongs to the AB hydrolase superfamily.</text>
</comment>
<name>A0A4Q7J1U1_9PSEU</name>
<dbReference type="AlphaFoldDB" id="A0A4Q7J1U1"/>
<keyword evidence="5" id="KW-1185">Reference proteome</keyword>
<dbReference type="EMBL" id="SFCC01000015">
    <property type="protein sequence ID" value="RZQ60827.1"/>
    <property type="molecule type" value="Genomic_DNA"/>
</dbReference>
<evidence type="ECO:0000313" key="4">
    <source>
        <dbReference type="EMBL" id="RZQ60827.1"/>
    </source>
</evidence>
<sequence>MTRKQLPFFSSGARVDADLHLPPGATGPLPVVVVASGYGGLKVIHPERFARALVPLGYAVLAFDYRGFGASEGERGRLAPQDWVDDVRAAVDRLAACDLVDPHRIFLLGWGLGGGVVVAEAADDPRVAAVAAVNGIGDGARSVRGMHDERSWTSLLERIDGDRGRRAELGRSEITSPWDIVRLDRDTGTDGYVSSELYRAPGFGSGVSLESGDLLLRFRPELAAARIAPRPLLLVHGARNGLHSPEEAYSLYACAREPKRLELIEGAGHTEWMHDDHPTFAHLVRLLDDFYAGRSSATLAGSHPGPGTEASNSFV</sequence>
<reference evidence="4 5" key="1">
    <citation type="submission" date="2019-02" db="EMBL/GenBank/DDBJ databases">
        <title>Draft genome sequence of Amycolatopsis sp. 8-3EHSu isolated from roots of Suaeda maritima.</title>
        <authorList>
            <person name="Duangmal K."/>
            <person name="Chantavorakit T."/>
        </authorList>
    </citation>
    <scope>NUCLEOTIDE SEQUENCE [LARGE SCALE GENOMIC DNA]</scope>
    <source>
        <strain evidence="4 5">8-3EHSu</strain>
    </source>
</reference>
<dbReference type="InterPro" id="IPR050261">
    <property type="entry name" value="FrsA_esterase"/>
</dbReference>
<dbReference type="InterPro" id="IPR029058">
    <property type="entry name" value="AB_hydrolase_fold"/>
</dbReference>
<evidence type="ECO:0000259" key="3">
    <source>
        <dbReference type="Pfam" id="PF12146"/>
    </source>
</evidence>
<evidence type="ECO:0000313" key="5">
    <source>
        <dbReference type="Proteomes" id="UP000292003"/>
    </source>
</evidence>
<dbReference type="Gene3D" id="3.40.50.1820">
    <property type="entry name" value="alpha/beta hydrolase"/>
    <property type="match status" value="1"/>
</dbReference>
<dbReference type="Proteomes" id="UP000292003">
    <property type="component" value="Unassembled WGS sequence"/>
</dbReference>
<evidence type="ECO:0000256" key="1">
    <source>
        <dbReference type="ARBA" id="ARBA00008645"/>
    </source>
</evidence>